<reference evidence="1" key="2">
    <citation type="submission" date="2020-08" db="EMBL/GenBank/DDBJ databases">
        <title>Draft Genome Sequence of Cumin Blight Pathogen Alternaria burnsii.</title>
        <authorList>
            <person name="Feng Z."/>
        </authorList>
    </citation>
    <scope>NUCLEOTIDE SEQUENCE</scope>
    <source>
        <strain evidence="1">CBS107.38</strain>
    </source>
</reference>
<accession>A0A8H7B7F7</accession>
<dbReference type="EMBL" id="JAAABM010000007">
    <property type="protein sequence ID" value="KAF7676531.1"/>
    <property type="molecule type" value="Genomic_DNA"/>
</dbReference>
<proteinExistence type="predicted"/>
<keyword evidence="2" id="KW-1185">Reference proteome</keyword>
<organism evidence="1 2">
    <name type="scientific">Alternaria burnsii</name>
    <dbReference type="NCBI Taxonomy" id="1187904"/>
    <lineage>
        <taxon>Eukaryota</taxon>
        <taxon>Fungi</taxon>
        <taxon>Dikarya</taxon>
        <taxon>Ascomycota</taxon>
        <taxon>Pezizomycotina</taxon>
        <taxon>Dothideomycetes</taxon>
        <taxon>Pleosporomycetidae</taxon>
        <taxon>Pleosporales</taxon>
        <taxon>Pleosporineae</taxon>
        <taxon>Pleosporaceae</taxon>
        <taxon>Alternaria</taxon>
        <taxon>Alternaria sect. Alternaria</taxon>
    </lineage>
</organism>
<evidence type="ECO:0000313" key="1">
    <source>
        <dbReference type="EMBL" id="KAF7676531.1"/>
    </source>
</evidence>
<dbReference type="RefSeq" id="XP_038786772.1">
    <property type="nucleotide sequence ID" value="XM_038931083.1"/>
</dbReference>
<sequence>MPTAMSHASNQMSAVSLSPPSCFLNHPQAVVTSTCPLCKGHPHRQPTCTLCNSQGFVQKNCDPCLHYRNTLQMKVQIVQA</sequence>
<name>A0A8H7B7F7_9PLEO</name>
<dbReference type="Proteomes" id="UP000596902">
    <property type="component" value="Unassembled WGS sequence"/>
</dbReference>
<dbReference type="GeneID" id="62204261"/>
<protein>
    <submittedName>
        <fullName evidence="1">Uncharacterized protein</fullName>
    </submittedName>
</protein>
<comment type="caution">
    <text evidence="1">The sequence shown here is derived from an EMBL/GenBank/DDBJ whole genome shotgun (WGS) entry which is preliminary data.</text>
</comment>
<gene>
    <name evidence="1" type="ORF">GT037_006036</name>
</gene>
<dbReference type="AlphaFoldDB" id="A0A8H7B7F7"/>
<evidence type="ECO:0000313" key="2">
    <source>
        <dbReference type="Proteomes" id="UP000596902"/>
    </source>
</evidence>
<reference evidence="1" key="1">
    <citation type="submission" date="2020-01" db="EMBL/GenBank/DDBJ databases">
        <authorList>
            <person name="Feng Z.H.Z."/>
        </authorList>
    </citation>
    <scope>NUCLEOTIDE SEQUENCE</scope>
    <source>
        <strain evidence="1">CBS107.38</strain>
    </source>
</reference>